<proteinExistence type="inferred from homology"/>
<evidence type="ECO:0000259" key="6">
    <source>
        <dbReference type="Pfam" id="PF17801"/>
    </source>
</evidence>
<dbReference type="PANTHER" id="PTHR11452:SF75">
    <property type="entry name" value="ALPHA-GALACTOSIDASE MEL1"/>
    <property type="match status" value="1"/>
</dbReference>
<dbReference type="PANTHER" id="PTHR11452">
    <property type="entry name" value="ALPHA-GALACTOSIDASE/ALPHA-N-ACETYLGALACTOSAMINIDASE"/>
    <property type="match status" value="1"/>
</dbReference>
<dbReference type="Gene3D" id="3.20.20.70">
    <property type="entry name" value="Aldolase class I"/>
    <property type="match status" value="1"/>
</dbReference>
<protein>
    <recommendedName>
        <fullName evidence="5">Alpha-galactosidase</fullName>
        <ecNumber evidence="5">3.2.1.22</ecNumber>
    </recommendedName>
    <alternativeName>
        <fullName evidence="5">Melibiase</fullName>
    </alternativeName>
</protein>
<evidence type="ECO:0000313" key="8">
    <source>
        <dbReference type="Proteomes" id="UP001500742"/>
    </source>
</evidence>
<comment type="similarity">
    <text evidence="1 5">Belongs to the glycosyl hydrolase 27 family.</text>
</comment>
<keyword evidence="4 5" id="KW-0326">Glycosidase</keyword>
<dbReference type="EC" id="3.2.1.22" evidence="5"/>
<feature type="domain" description="Alpha galactosidase C-terminal" evidence="6">
    <location>
        <begin position="336"/>
        <end position="421"/>
    </location>
</feature>
<organism evidence="7 8">
    <name type="scientific">Mucilaginibacter dorajii</name>
    <dbReference type="NCBI Taxonomy" id="692994"/>
    <lineage>
        <taxon>Bacteria</taxon>
        <taxon>Pseudomonadati</taxon>
        <taxon>Bacteroidota</taxon>
        <taxon>Sphingobacteriia</taxon>
        <taxon>Sphingobacteriales</taxon>
        <taxon>Sphingobacteriaceae</taxon>
        <taxon>Mucilaginibacter</taxon>
    </lineage>
</organism>
<dbReference type="CDD" id="cd14792">
    <property type="entry name" value="GH27"/>
    <property type="match status" value="1"/>
</dbReference>
<dbReference type="Pfam" id="PF16499">
    <property type="entry name" value="Melibiase_2"/>
    <property type="match status" value="1"/>
</dbReference>
<evidence type="ECO:0000256" key="3">
    <source>
        <dbReference type="ARBA" id="ARBA00022801"/>
    </source>
</evidence>
<name>A0ABP7P2Q4_9SPHI</name>
<keyword evidence="2" id="KW-0732">Signal</keyword>
<keyword evidence="3 5" id="KW-0378">Hydrolase</keyword>
<comment type="catalytic activity">
    <reaction evidence="5">
        <text>Hydrolysis of terminal, non-reducing alpha-D-galactose residues in alpha-D-galactosides, including galactose oligosaccharides, galactomannans and galactolipids.</text>
        <dbReference type="EC" id="3.2.1.22"/>
    </reaction>
</comment>
<dbReference type="RefSeq" id="WP_259092804.1">
    <property type="nucleotide sequence ID" value="NZ_BAAAZC010000002.1"/>
</dbReference>
<evidence type="ECO:0000313" key="7">
    <source>
        <dbReference type="EMBL" id="GAA3957569.1"/>
    </source>
</evidence>
<dbReference type="InterPro" id="IPR041233">
    <property type="entry name" value="Melibiase_C"/>
</dbReference>
<dbReference type="PROSITE" id="PS00512">
    <property type="entry name" value="ALPHA_GALACTOSIDASE"/>
    <property type="match status" value="1"/>
</dbReference>
<dbReference type="InterPro" id="IPR013785">
    <property type="entry name" value="Aldolase_TIM"/>
</dbReference>
<evidence type="ECO:0000256" key="2">
    <source>
        <dbReference type="ARBA" id="ARBA00022729"/>
    </source>
</evidence>
<accession>A0ABP7P2Q4</accession>
<evidence type="ECO:0000256" key="5">
    <source>
        <dbReference type="RuleBase" id="RU361168"/>
    </source>
</evidence>
<evidence type="ECO:0000256" key="4">
    <source>
        <dbReference type="ARBA" id="ARBA00023295"/>
    </source>
</evidence>
<dbReference type="InterPro" id="IPR017853">
    <property type="entry name" value="GH"/>
</dbReference>
<evidence type="ECO:0000256" key="1">
    <source>
        <dbReference type="ARBA" id="ARBA00009743"/>
    </source>
</evidence>
<dbReference type="PRINTS" id="PR00740">
    <property type="entry name" value="GLHYDRLASE27"/>
</dbReference>
<dbReference type="InterPro" id="IPR013780">
    <property type="entry name" value="Glyco_hydro_b"/>
</dbReference>
<dbReference type="InterPro" id="IPR000111">
    <property type="entry name" value="Glyco_hydro_27/36_CS"/>
</dbReference>
<dbReference type="InterPro" id="IPR002241">
    <property type="entry name" value="Glyco_hydro_27"/>
</dbReference>
<sequence length="424" mass="47112">MKTSLYKHIVITVLITVSTCARLSAQTADGAAPVAIAKEQIAKAGNLAPTPPMGWNTWNTFQTKIDEPLLKGMVDAYVSSGMRDAGYQYFVLDDGWMTMERDKNGDLVPDPKKFPNGMKAFADYVHSKGLKFGIYNCAGNKTCAGYPGSRGHEYQDARLYASFGVDFLKYDWCNTDSLNAREAYITMSQALKASGRFIVFSLCEWGNHQPWLWAGGVGELYRTTGDITASFDKNKNYGSWSALSVMSIVDKQVNIAKYNGPNHWNDPDMLEVGNGMSFNEDKAHFSLWCMLAAPLAAGNDLRHMSPQTQSILTNKEAIAIDQDVLGIAATRVYQVDSLEIWAKPLANNEVAICFLNRSAVAKDVVYKWQEHAISNEAGKLSVDFAKTTYKLHDVWTKKDIGTTKKEFKQTLAAHSVVMLRLVKF</sequence>
<keyword evidence="8" id="KW-1185">Reference proteome</keyword>
<comment type="caution">
    <text evidence="7">The sequence shown here is derived from an EMBL/GenBank/DDBJ whole genome shotgun (WGS) entry which is preliminary data.</text>
</comment>
<reference evidence="8" key="1">
    <citation type="journal article" date="2019" name="Int. J. Syst. Evol. Microbiol.">
        <title>The Global Catalogue of Microorganisms (GCM) 10K type strain sequencing project: providing services to taxonomists for standard genome sequencing and annotation.</title>
        <authorList>
            <consortium name="The Broad Institute Genomics Platform"/>
            <consortium name="The Broad Institute Genome Sequencing Center for Infectious Disease"/>
            <person name="Wu L."/>
            <person name="Ma J."/>
        </authorList>
    </citation>
    <scope>NUCLEOTIDE SEQUENCE [LARGE SCALE GENOMIC DNA]</scope>
    <source>
        <strain evidence="8">JCM 16601</strain>
    </source>
</reference>
<dbReference type="Pfam" id="PF17801">
    <property type="entry name" value="Melibiase_C"/>
    <property type="match status" value="1"/>
</dbReference>
<keyword evidence="5" id="KW-1015">Disulfide bond</keyword>
<gene>
    <name evidence="7" type="ORF">GCM10022210_00980</name>
</gene>
<dbReference type="EMBL" id="BAAAZC010000002">
    <property type="protein sequence ID" value="GAA3957569.1"/>
    <property type="molecule type" value="Genomic_DNA"/>
</dbReference>
<dbReference type="SUPFAM" id="SSF51445">
    <property type="entry name" value="(Trans)glycosidases"/>
    <property type="match status" value="1"/>
</dbReference>
<dbReference type="Gene3D" id="2.60.40.1180">
    <property type="entry name" value="Golgi alpha-mannosidase II"/>
    <property type="match status" value="1"/>
</dbReference>
<dbReference type="SUPFAM" id="SSF51011">
    <property type="entry name" value="Glycosyl hydrolase domain"/>
    <property type="match status" value="1"/>
</dbReference>
<dbReference type="Proteomes" id="UP001500742">
    <property type="component" value="Unassembled WGS sequence"/>
</dbReference>